<dbReference type="Gene3D" id="3.30.710.10">
    <property type="entry name" value="Potassium Channel Kv1.1, Chain A"/>
    <property type="match status" value="1"/>
</dbReference>
<dbReference type="Pfam" id="PF00651">
    <property type="entry name" value="BTB"/>
    <property type="match status" value="1"/>
</dbReference>
<evidence type="ECO:0000313" key="2">
    <source>
        <dbReference type="EMBL" id="TID15670.1"/>
    </source>
</evidence>
<dbReference type="EMBL" id="SNSC02000020">
    <property type="protein sequence ID" value="TID15670.1"/>
    <property type="molecule type" value="Genomic_DNA"/>
</dbReference>
<name>A0A4Z1P4M2_9PEZI</name>
<dbReference type="PANTHER" id="PTHR47843">
    <property type="entry name" value="BTB DOMAIN-CONTAINING PROTEIN-RELATED"/>
    <property type="match status" value="1"/>
</dbReference>
<dbReference type="InterPro" id="IPR000210">
    <property type="entry name" value="BTB/POZ_dom"/>
</dbReference>
<feature type="domain" description="BTB" evidence="1">
    <location>
        <begin position="1"/>
        <end position="72"/>
    </location>
</feature>
<organism evidence="2 3">
    <name type="scientific">Venturia nashicola</name>
    <dbReference type="NCBI Taxonomy" id="86259"/>
    <lineage>
        <taxon>Eukaryota</taxon>
        <taxon>Fungi</taxon>
        <taxon>Dikarya</taxon>
        <taxon>Ascomycota</taxon>
        <taxon>Pezizomycotina</taxon>
        <taxon>Dothideomycetes</taxon>
        <taxon>Pleosporomycetidae</taxon>
        <taxon>Venturiales</taxon>
        <taxon>Venturiaceae</taxon>
        <taxon>Venturia</taxon>
    </lineage>
</organism>
<dbReference type="STRING" id="86259.A0A4Z1P4M2"/>
<dbReference type="CDD" id="cd18186">
    <property type="entry name" value="BTB_POZ_ZBTB_KLHL-like"/>
    <property type="match status" value="1"/>
</dbReference>
<dbReference type="PROSITE" id="PS50097">
    <property type="entry name" value="BTB"/>
    <property type="match status" value="1"/>
</dbReference>
<dbReference type="InterPro" id="IPR011333">
    <property type="entry name" value="SKP1/BTB/POZ_sf"/>
</dbReference>
<dbReference type="SUPFAM" id="SSF54695">
    <property type="entry name" value="POZ domain"/>
    <property type="match status" value="1"/>
</dbReference>
<proteinExistence type="predicted"/>
<gene>
    <name evidence="2" type="ORF">E6O75_ATG07998</name>
</gene>
<reference evidence="2 3" key="1">
    <citation type="submission" date="2019-04" db="EMBL/GenBank/DDBJ databases">
        <title>High contiguity whole genome sequence and gene annotation resource for two Venturia nashicola isolates.</title>
        <authorList>
            <person name="Prokchorchik M."/>
            <person name="Won K."/>
            <person name="Lee Y."/>
            <person name="Choi E.D."/>
            <person name="Segonzac C."/>
            <person name="Sohn K.H."/>
        </authorList>
    </citation>
    <scope>NUCLEOTIDE SEQUENCE [LARGE SCALE GENOMIC DNA]</scope>
    <source>
        <strain evidence="2 3">PRI2</strain>
    </source>
</reference>
<dbReference type="PANTHER" id="PTHR47843:SF2">
    <property type="entry name" value="BTB DOMAIN-CONTAINING PROTEIN"/>
    <property type="match status" value="1"/>
</dbReference>
<accession>A0A4Z1P4M2</accession>
<evidence type="ECO:0000313" key="3">
    <source>
        <dbReference type="Proteomes" id="UP000298493"/>
    </source>
</evidence>
<keyword evidence="3" id="KW-1185">Reference proteome</keyword>
<sequence>MVTIYIGADFGEEQAFILPMDYLTSVSPYFENAFKGAFREAVEKKIKLPNVKIKTFSIYVEWLYSRHIVDKDGEAFVTENATETPRHSTLLKLYLFADEYDHPQLRRDVLQVFIKHSEQYEDCVPRETVIKAYNRLPSTSPLLRFLVDHYAHDWNASSDEIEPPFPAQFLFSLSVKSLTQAKNHELPRMVESPYLNDCDYHEHDVEKEAGK</sequence>
<dbReference type="Proteomes" id="UP000298493">
    <property type="component" value="Unassembled WGS sequence"/>
</dbReference>
<comment type="caution">
    <text evidence="2">The sequence shown here is derived from an EMBL/GenBank/DDBJ whole genome shotgun (WGS) entry which is preliminary data.</text>
</comment>
<protein>
    <recommendedName>
        <fullName evidence="1">BTB domain-containing protein</fullName>
    </recommendedName>
</protein>
<dbReference type="AlphaFoldDB" id="A0A4Z1P4M2"/>
<evidence type="ECO:0000259" key="1">
    <source>
        <dbReference type="PROSITE" id="PS50097"/>
    </source>
</evidence>